<feature type="coiled-coil region" evidence="6">
    <location>
        <begin position="563"/>
        <end position="590"/>
    </location>
</feature>
<evidence type="ECO:0000256" key="2">
    <source>
        <dbReference type="ARBA" id="ARBA00022553"/>
    </source>
</evidence>
<feature type="compositionally biased region" description="Polar residues" evidence="7">
    <location>
        <begin position="2889"/>
        <end position="2898"/>
    </location>
</feature>
<dbReference type="PROSITE" id="PS00019">
    <property type="entry name" value="ACTININ_1"/>
    <property type="match status" value="1"/>
</dbReference>
<dbReference type="GO" id="GO:0003779">
    <property type="term" value="F:actin binding"/>
    <property type="evidence" value="ECO:0007669"/>
    <property type="project" value="UniProtKB-KW"/>
</dbReference>
<feature type="coiled-coil region" evidence="6">
    <location>
        <begin position="2067"/>
        <end position="2135"/>
    </location>
</feature>
<feature type="compositionally biased region" description="Polar residues" evidence="7">
    <location>
        <begin position="1000"/>
        <end position="1019"/>
    </location>
</feature>
<feature type="compositionally biased region" description="Polar residues" evidence="7">
    <location>
        <begin position="1740"/>
        <end position="1756"/>
    </location>
</feature>
<feature type="domain" description="Calponin-homology (CH)" evidence="8">
    <location>
        <begin position="185"/>
        <end position="291"/>
    </location>
</feature>
<dbReference type="InterPro" id="IPR036872">
    <property type="entry name" value="CH_dom_sf"/>
</dbReference>
<evidence type="ECO:0000256" key="7">
    <source>
        <dbReference type="SAM" id="MobiDB-lite"/>
    </source>
</evidence>
<feature type="region of interest" description="Disordered" evidence="7">
    <location>
        <begin position="1240"/>
        <end position="1309"/>
    </location>
</feature>
<dbReference type="Pfam" id="PF25034">
    <property type="entry name" value="Spectrin_SYNE1"/>
    <property type="match status" value="1"/>
</dbReference>
<keyword evidence="4" id="KW-0472">Membrane</keyword>
<feature type="region of interest" description="Disordered" evidence="7">
    <location>
        <begin position="1734"/>
        <end position="1772"/>
    </location>
</feature>
<keyword evidence="10" id="KW-1185">Reference proteome</keyword>
<dbReference type="PANTHER" id="PTHR14514">
    <property type="entry name" value="PKA ANCHORING PROTEIN"/>
    <property type="match status" value="1"/>
</dbReference>
<dbReference type="PANTHER" id="PTHR14514:SF4">
    <property type="entry name" value="NESPRIN-2"/>
    <property type="match status" value="1"/>
</dbReference>
<dbReference type="Ensembl" id="ENSOABT00000072839.1">
    <property type="protein sequence ID" value="ENSOABP00000066793.1"/>
    <property type="gene ID" value="ENSOABG00000005651.2"/>
</dbReference>
<dbReference type="InterPro" id="IPR001589">
    <property type="entry name" value="Actinin_actin-bd_CS"/>
</dbReference>
<evidence type="ECO:0000256" key="4">
    <source>
        <dbReference type="ARBA" id="ARBA00023136"/>
    </source>
</evidence>
<feature type="region of interest" description="Disordered" evidence="7">
    <location>
        <begin position="1323"/>
        <end position="1352"/>
    </location>
</feature>
<reference evidence="9" key="3">
    <citation type="submission" date="2025-09" db="UniProtKB">
        <authorList>
            <consortium name="Ensembl"/>
        </authorList>
    </citation>
    <scope>IDENTIFICATION</scope>
</reference>
<dbReference type="Gene3D" id="1.20.58.60">
    <property type="match status" value="1"/>
</dbReference>
<feature type="coiled-coil region" evidence="6">
    <location>
        <begin position="2165"/>
        <end position="2192"/>
    </location>
</feature>
<feature type="compositionally biased region" description="Basic and acidic residues" evidence="7">
    <location>
        <begin position="2867"/>
        <end position="2881"/>
    </location>
</feature>
<dbReference type="SMART" id="SM00033">
    <property type="entry name" value="CH"/>
    <property type="match status" value="2"/>
</dbReference>
<sequence length="3006" mass="338648">MASGEAEEGDGGIPLDIDNVHMLLQVEHEQIQKRTFTNWINAQLAKGSPPSFVSDLFSDLRDGSKLLDLLEVMSGQMMKRQKGRGVFQQRANIETALKFLKKKNVKLVNINIPDIIDGRPSIILGLVWTVILHCHIEELASALSFSSRHSSLDSLSSLDSWSSSPVPASPVPAGRTSPLHRRFRVSAKKALLMWVRDQCKKVHCSVNVKDFKSSWRSGEVFLAILSSLRPQLVDLSLVQSRSNQENLEEAFHLAEQELHIPRLLEPQDVDVSSPDEKSIMTYVAQFLQYSSDMPAPDDHLQVSPSERAQQVTRWLEQAYQELSDSWKAAENSSYAEKYQVLQSLAGSFTEQRRPVMTLLAALRRRPELSQQQCFLRTAWDQLEEELQRCKADLDLSLPPPLDSVVAWLQRAEAGLADDAGKVKDHSDAAKEARAQQDSLKNINKEMGHYVNILETYQNMDDSGNIVVPLEKFDEIRKRLTSIRVSTKYRGIKLEYQESRHSILDLLSKIGAKVQSWKAPYRSQETIYVLLQDWHETIEHQDLLFTLTSALHTLKEKANVYTSKAALSENFQLVTRQVKEAESEVEMVKQAVTATRGTMERVLCAWETYNKNLASLQAWLEQEKRIQSPAASQDISEWTSRQAHLNEAGNYLIEVTETSISLSLVEQLRKVNIQWAEYMKKAMFEVSSEPCTGASCPQMVHSVTQEASLLLRQPLEVASVPLKAIRQKLQLLSKKMAEVNVSSLSSSPDFQTSYIEKIQKTLPQMVVEAEGACGELQQAASRLEGGLAELDRWSTDAMDCYNHLKEKSHRGHPTMEPTAKGLISRGFQLANQVKTEEQDLQGLVAILQKTSPLQHLSTSSLKDRVTEAVSHCQDILGMFSSLGYKQEVGEFPKNQPAVETIFQTKKQPEIGLLVVARSKHVENIGNIMLQSQHSNQLSASTPQQRTRDLQGKLHDEKDIITPKIVTSYPPVTHIQSPFLQSAKEAESELLIQPQSFSKSHALASSFSENDQPLPATTQTPIKGKCSEGPVPAKYGGSSPLQFQTKHKNTGPSSLQSSKPPQPPVMVHSEVHSRAQSMARSRLEKARFRLQGRIQQAMKLFGGKEISESEAKKKQKALKILQPAMLEEFLCAVEGFGAFCSGSQLQDLMLLSDSVRNQWEDVRREMAAFIPILWSKIRERKQSFSVVQCEMHANTVHESTEQTDDDSLQQQQAVTEGAASIEERVESLRELCETLTPKKSSCLATEQLSESDEVEETQPSDAAVPANSRGRQPGGDAPLSATDVSANTQPSNSLPQKQSDDSPHEDLSPVSHVVSVQPHGDILKLKVQEVPTESEVHLTKNRDGRSEQNPKPSLRAKEQLLKARLLHYAESSQQIQTHTQAVVRSNTVETKQEAQWTIIPEPAAPSQEEHPSEQEVQESYRKLCSAFKSQVQENKLLLESFIPDPVSILALQNQKKHLQTLKQETEALWFDVELQYARFSQFSQPMTREEGWSEVEREQGQLTQQWREQQVCLQTRMASLENIADLMKSADDQKTLITQQLNQIIGQPVDISSLTLADSTILHDLKEMDNRLQAGMRMLTEKSTKEESQGPEATSSSSLCRGLHNSIHHFKQLRQQLEKVQSAVCALDRFLTTVREVKAEIQTVLANQDPSKQKHEADWEQEKHSFDATMQRLQAATEQSDSVDSSLKAVGISLTMDGAPATCQDVVKCITVNVVEMEKRGAKDRILLEKRNIQDDEKSKTVETCQTKSGNASLQQQDMQEDPTSSEPDEESGLDAKRLKLEGDTQGEEEHKTQAWRPREDLLETKDQRQMGRTTQVKKEGEKMENLVQRRANLLTTLRETKMAAEQLSLQEPTLPALQHRTRTLTELESRLADLLSEVQYVQGASSRWEIPQESQNREVEDLWEEATKAVTQKLEQCGVLTELLKRFQSIRGKLSATLQRAESTVSEKTSYMGKEKLQRLHTKVQETKAELNSLGDGIEEVRSVCRQLHTHLRQIPECTCIPFESEADALMDHWLDLSERTESCLENLHLALTLWDGVLQQGTEVERWTSDKVAVFAQCPSFQSEDDIKALQNEIVLQEESIQHFHRRATEIQTLLQCAESPPELQVVGTQMRKKIEQLKELVSEAEDVYKQMVITKGQITGRMEECFNSLQKIQNSLLTLRGPDVADVLAKLKELCQQLQSQDEQAESLLEDVHVLASITCPDSLQSLSVEGIQLQEKVRNTHQLFSEVEEQTERNIRDLDRLQIERDHLEQWLHAAEEKTAKEEDLSLLEEEALQQRVRTELLSQLVSSLQSSNLQQLAVVEDSKKLLERYNNSYIKIQGDSKETHSSLREEIGVFQALFKSTQSWISDLRQAVDSPLAESPRIQTPLEQKLHCAQAVLSGESEGEARLEELRVTGDGLCHRVLNEDDLKREVQDTVQRAEEQWRETLQSVEPYYSALKADPEVTCFYLDQRREVCHKVEALQRQKDQLPTLFPCPGTAERKRGCFLALQLQEETESLQLTLSSLSKRRNELIEQTRDSIWKDSSWDELYTHWSALMAELKGVCSHLEEDASNEEQFGHLLQHCCHKLMSLQERMSACQAQKENSAGTNTYIAALEVLLQEVTGTEKDLFQLVTLKDSITVSLTAEARISLTQQVSNLQNHKRALESKIGETLAQLKVNSDESIQRVKKEALYVHTALKDLAEGVENLSDTHEALPDISQLKQQWCMIQSCDSRLTELAARAEDLQRTSESTSTQEALPADIILTVSAISEDLGSLRSVFLQKKQDFAENTANRVRELTNQMQEWSQSVQAEPSTHSQGALDEGLQLQRALYNVLSEQGFLLNFLGTNVAQELEKNASGALTESQSALETQSKHLVIRVHGDVQLENKDLPSRSEQDSLRNESGAPHSASSDKTTARQIPESMEPERTAPGSPADLGSTETPGGPANSGKEKHTMRDIFSDIQNVVERSNIINRTPHIDLNWYLKSSPGEQQIQLVRTVQKILACRYQPAQLSVIAMAKQLEEAK</sequence>
<feature type="region of interest" description="Disordered" evidence="7">
    <location>
        <begin position="1195"/>
        <end position="1218"/>
    </location>
</feature>
<evidence type="ECO:0000313" key="10">
    <source>
        <dbReference type="Proteomes" id="UP000472276"/>
    </source>
</evidence>
<feature type="compositionally biased region" description="Polar residues" evidence="7">
    <location>
        <begin position="1280"/>
        <end position="1295"/>
    </location>
</feature>
<dbReference type="PROSITE" id="PS50021">
    <property type="entry name" value="CH"/>
    <property type="match status" value="2"/>
</dbReference>
<feature type="domain" description="Calponin-homology (CH)" evidence="8">
    <location>
        <begin position="30"/>
        <end position="135"/>
    </location>
</feature>
<dbReference type="SUPFAM" id="SSF47576">
    <property type="entry name" value="Calponin-homology domain, CH-domain"/>
    <property type="match status" value="1"/>
</dbReference>
<evidence type="ECO:0000256" key="5">
    <source>
        <dbReference type="ARBA" id="ARBA00023203"/>
    </source>
</evidence>
<dbReference type="InterPro" id="IPR057057">
    <property type="entry name" value="Spectrin_SYNE1"/>
</dbReference>
<gene>
    <name evidence="9" type="primary">LOC116311661</name>
</gene>
<dbReference type="SUPFAM" id="SSF46966">
    <property type="entry name" value="Spectrin repeat"/>
    <property type="match status" value="1"/>
</dbReference>
<evidence type="ECO:0000256" key="6">
    <source>
        <dbReference type="SAM" id="Coils"/>
    </source>
</evidence>
<keyword evidence="5" id="KW-0009">Actin-binding</keyword>
<feature type="region of interest" description="Disordered" evidence="7">
    <location>
        <begin position="1000"/>
        <end position="1064"/>
    </location>
</feature>
<proteinExistence type="predicted"/>
<dbReference type="Proteomes" id="UP000472276">
    <property type="component" value="Unassembled WGS sequence"/>
</dbReference>
<feature type="compositionally biased region" description="Acidic residues" evidence="7">
    <location>
        <begin position="1247"/>
        <end position="1256"/>
    </location>
</feature>
<comment type="subcellular location">
    <subcellularLocation>
        <location evidence="1">Endomembrane system</location>
    </subcellularLocation>
</comment>
<keyword evidence="3" id="KW-0677">Repeat</keyword>
<feature type="region of interest" description="Disordered" evidence="7">
    <location>
        <begin position="2867"/>
        <end position="2935"/>
    </location>
</feature>
<organism evidence="9 10">
    <name type="scientific">Oreochromis aureus</name>
    <name type="common">Israeli tilapia</name>
    <name type="synonym">Chromis aureus</name>
    <dbReference type="NCBI Taxonomy" id="47969"/>
    <lineage>
        <taxon>Eukaryota</taxon>
        <taxon>Metazoa</taxon>
        <taxon>Chordata</taxon>
        <taxon>Craniata</taxon>
        <taxon>Vertebrata</taxon>
        <taxon>Euteleostomi</taxon>
        <taxon>Actinopterygii</taxon>
        <taxon>Neopterygii</taxon>
        <taxon>Teleostei</taxon>
        <taxon>Neoteleostei</taxon>
        <taxon>Acanthomorphata</taxon>
        <taxon>Ovalentaria</taxon>
        <taxon>Cichlomorphae</taxon>
        <taxon>Cichliformes</taxon>
        <taxon>Cichlidae</taxon>
        <taxon>African cichlids</taxon>
        <taxon>Pseudocrenilabrinae</taxon>
        <taxon>Oreochromini</taxon>
        <taxon>Oreochromis</taxon>
    </lineage>
</organism>
<dbReference type="InterPro" id="IPR001715">
    <property type="entry name" value="CH_dom"/>
</dbReference>
<protein>
    <recommendedName>
        <fullName evidence="8">Calponin-homology (CH) domain-containing protein</fullName>
    </recommendedName>
</protein>
<evidence type="ECO:0000256" key="1">
    <source>
        <dbReference type="ARBA" id="ARBA00004308"/>
    </source>
</evidence>
<dbReference type="Pfam" id="PF00307">
    <property type="entry name" value="CH"/>
    <property type="match status" value="2"/>
</dbReference>
<dbReference type="FunFam" id="1.10.418.10:FF:000057">
    <property type="entry name" value="Calmin"/>
    <property type="match status" value="1"/>
</dbReference>
<keyword evidence="6" id="KW-0175">Coiled coil</keyword>
<dbReference type="Gene3D" id="1.10.418.10">
    <property type="entry name" value="Calponin-like domain"/>
    <property type="match status" value="2"/>
</dbReference>
<name>A0AAZ1XGQ6_OREAU</name>
<reference evidence="10" key="1">
    <citation type="submission" date="2020-03" db="EMBL/GenBank/DDBJ databases">
        <title>Evolution of repeat sequences and sex chromosomes of tilapia species revealed by chromosome-level genomes.</title>
        <authorList>
            <person name="Xu L."/>
            <person name="Tao W."/>
            <person name="Wang D."/>
            <person name="Zhou Q."/>
        </authorList>
    </citation>
    <scope>NUCLEOTIDE SEQUENCE [LARGE SCALE GENOMIC DNA]</scope>
    <source>
        <strain evidence="10">Israel</strain>
    </source>
</reference>
<reference evidence="9" key="2">
    <citation type="submission" date="2025-08" db="UniProtKB">
        <authorList>
            <consortium name="Ensembl"/>
        </authorList>
    </citation>
    <scope>IDENTIFICATION</scope>
</reference>
<evidence type="ECO:0000256" key="3">
    <source>
        <dbReference type="ARBA" id="ARBA00022737"/>
    </source>
</evidence>
<feature type="compositionally biased region" description="Basic and acidic residues" evidence="7">
    <location>
        <begin position="1332"/>
        <end position="1346"/>
    </location>
</feature>
<keyword evidence="2" id="KW-0597">Phosphoprotein</keyword>
<feature type="compositionally biased region" description="Basic and acidic residues" evidence="7">
    <location>
        <begin position="1296"/>
        <end position="1305"/>
    </location>
</feature>
<evidence type="ECO:0000313" key="9">
    <source>
        <dbReference type="Ensembl" id="ENSOABP00000066793.1"/>
    </source>
</evidence>
<evidence type="ECO:0000259" key="8">
    <source>
        <dbReference type="PROSITE" id="PS50021"/>
    </source>
</evidence>
<accession>A0AAZ1XGQ6</accession>